<sequence>MTDPSDVGCQPPVQERQGAGNQEQTLDLSQQPPITFCGALLIPVKPLEKDVYCTTPRVREGWAVSSGSLSSQHNTKYA</sequence>
<name>A0A2G8JK93_STIJA</name>
<evidence type="ECO:0000313" key="2">
    <source>
        <dbReference type="EMBL" id="PIK36172.1"/>
    </source>
</evidence>
<proteinExistence type="predicted"/>
<dbReference type="AlphaFoldDB" id="A0A2G8JK93"/>
<evidence type="ECO:0000256" key="1">
    <source>
        <dbReference type="SAM" id="MobiDB-lite"/>
    </source>
</evidence>
<organism evidence="2 3">
    <name type="scientific">Stichopus japonicus</name>
    <name type="common">Sea cucumber</name>
    <dbReference type="NCBI Taxonomy" id="307972"/>
    <lineage>
        <taxon>Eukaryota</taxon>
        <taxon>Metazoa</taxon>
        <taxon>Echinodermata</taxon>
        <taxon>Eleutherozoa</taxon>
        <taxon>Echinozoa</taxon>
        <taxon>Holothuroidea</taxon>
        <taxon>Aspidochirotacea</taxon>
        <taxon>Aspidochirotida</taxon>
        <taxon>Stichopodidae</taxon>
        <taxon>Apostichopus</taxon>
    </lineage>
</organism>
<dbReference type="EMBL" id="MRZV01001728">
    <property type="protein sequence ID" value="PIK36172.1"/>
    <property type="molecule type" value="Genomic_DNA"/>
</dbReference>
<protein>
    <submittedName>
        <fullName evidence="2">Uncharacterized protein</fullName>
    </submittedName>
</protein>
<gene>
    <name evidence="2" type="ORF">BSL78_27001</name>
</gene>
<feature type="region of interest" description="Disordered" evidence="1">
    <location>
        <begin position="1"/>
        <end position="27"/>
    </location>
</feature>
<dbReference type="Proteomes" id="UP000230750">
    <property type="component" value="Unassembled WGS sequence"/>
</dbReference>
<comment type="caution">
    <text evidence="2">The sequence shown here is derived from an EMBL/GenBank/DDBJ whole genome shotgun (WGS) entry which is preliminary data.</text>
</comment>
<keyword evidence="3" id="KW-1185">Reference proteome</keyword>
<accession>A0A2G8JK93</accession>
<evidence type="ECO:0000313" key="3">
    <source>
        <dbReference type="Proteomes" id="UP000230750"/>
    </source>
</evidence>
<reference evidence="2 3" key="1">
    <citation type="journal article" date="2017" name="PLoS Biol.">
        <title>The sea cucumber genome provides insights into morphological evolution and visceral regeneration.</title>
        <authorList>
            <person name="Zhang X."/>
            <person name="Sun L."/>
            <person name="Yuan J."/>
            <person name="Sun Y."/>
            <person name="Gao Y."/>
            <person name="Zhang L."/>
            <person name="Li S."/>
            <person name="Dai H."/>
            <person name="Hamel J.F."/>
            <person name="Liu C."/>
            <person name="Yu Y."/>
            <person name="Liu S."/>
            <person name="Lin W."/>
            <person name="Guo K."/>
            <person name="Jin S."/>
            <person name="Xu P."/>
            <person name="Storey K.B."/>
            <person name="Huan P."/>
            <person name="Zhang T."/>
            <person name="Zhou Y."/>
            <person name="Zhang J."/>
            <person name="Lin C."/>
            <person name="Li X."/>
            <person name="Xing L."/>
            <person name="Huo D."/>
            <person name="Sun M."/>
            <person name="Wang L."/>
            <person name="Mercier A."/>
            <person name="Li F."/>
            <person name="Yang H."/>
            <person name="Xiang J."/>
        </authorList>
    </citation>
    <scope>NUCLEOTIDE SEQUENCE [LARGE SCALE GENOMIC DNA]</scope>
    <source>
        <strain evidence="2">Shaxun</strain>
        <tissue evidence="2">Muscle</tissue>
    </source>
</reference>